<dbReference type="AlphaFoldDB" id="A0A564Z1P8"/>
<protein>
    <submittedName>
        <fullName evidence="1">Uncharacterized protein</fullName>
    </submittedName>
</protein>
<proteinExistence type="predicted"/>
<reference evidence="1 2" key="1">
    <citation type="submission" date="2019-07" db="EMBL/GenBank/DDBJ databases">
        <authorList>
            <person name="Jastrzebski P J."/>
            <person name="Paukszto L."/>
            <person name="Jastrzebski P J."/>
        </authorList>
    </citation>
    <scope>NUCLEOTIDE SEQUENCE [LARGE SCALE GENOMIC DNA]</scope>
    <source>
        <strain evidence="1 2">WMS-il1</strain>
    </source>
</reference>
<dbReference type="EMBL" id="CABIJS010000555">
    <property type="protein sequence ID" value="VUZ53340.1"/>
    <property type="molecule type" value="Genomic_DNA"/>
</dbReference>
<sequence>MGNWVNDLSNWNQKWRLVEGALCLENFQAEPQTGMNDLPWFELLPKTRGKTEKNTKAPLWSPPIPKAAGMRCITMEYNIQVDSELGESYSLTVLQQMDG</sequence>
<evidence type="ECO:0000313" key="1">
    <source>
        <dbReference type="EMBL" id="VUZ53340.1"/>
    </source>
</evidence>
<dbReference type="Proteomes" id="UP000321570">
    <property type="component" value="Unassembled WGS sequence"/>
</dbReference>
<gene>
    <name evidence="1" type="ORF">WMSIL1_LOCUS11894</name>
</gene>
<name>A0A564Z1P8_HYMDI</name>
<organism evidence="1 2">
    <name type="scientific">Hymenolepis diminuta</name>
    <name type="common">Rat tapeworm</name>
    <dbReference type="NCBI Taxonomy" id="6216"/>
    <lineage>
        <taxon>Eukaryota</taxon>
        <taxon>Metazoa</taxon>
        <taxon>Spiralia</taxon>
        <taxon>Lophotrochozoa</taxon>
        <taxon>Platyhelminthes</taxon>
        <taxon>Cestoda</taxon>
        <taxon>Eucestoda</taxon>
        <taxon>Cyclophyllidea</taxon>
        <taxon>Hymenolepididae</taxon>
        <taxon>Hymenolepis</taxon>
    </lineage>
</organism>
<evidence type="ECO:0000313" key="2">
    <source>
        <dbReference type="Proteomes" id="UP000321570"/>
    </source>
</evidence>
<accession>A0A564Z1P8</accession>
<keyword evidence="2" id="KW-1185">Reference proteome</keyword>